<proteinExistence type="predicted"/>
<dbReference type="Pfam" id="PF08520">
    <property type="entry name" value="Mitofissin"/>
    <property type="match status" value="2"/>
</dbReference>
<accession>A0A9P8A6M4</accession>
<evidence type="ECO:0000313" key="1">
    <source>
        <dbReference type="EMBL" id="KAG9323339.1"/>
    </source>
</evidence>
<dbReference type="GO" id="GO:0005737">
    <property type="term" value="C:cytoplasm"/>
    <property type="evidence" value="ECO:0007669"/>
    <property type="project" value="TreeGrafter"/>
</dbReference>
<dbReference type="Proteomes" id="UP000717515">
    <property type="component" value="Unassembled WGS sequence"/>
</dbReference>
<dbReference type="AlphaFoldDB" id="A0A9P8A6M4"/>
<reference evidence="1" key="1">
    <citation type="submission" date="2021-07" db="EMBL/GenBank/DDBJ databases">
        <title>Draft genome of Mortierella alpina, strain LL118, isolated from an aspen leaf litter sample.</title>
        <authorList>
            <person name="Yang S."/>
            <person name="Vinatzer B.A."/>
        </authorList>
    </citation>
    <scope>NUCLEOTIDE SEQUENCE</scope>
    <source>
        <strain evidence="1">LL118</strain>
    </source>
</reference>
<sequence>MISKIVHYAADAVLVSAVLAGIKRSTYSTYTSNLLASLLNIMLSVATNKIESEDVRSYVEKYLTVGEWVVDQGSAFMSASQYFERKR</sequence>
<protein>
    <recommendedName>
        <fullName evidence="3">DUF1748-domain-containing protein</fullName>
    </recommendedName>
</protein>
<evidence type="ECO:0008006" key="3">
    <source>
        <dbReference type="Google" id="ProtNLM"/>
    </source>
</evidence>
<evidence type="ECO:0000313" key="2">
    <source>
        <dbReference type="Proteomes" id="UP000717515"/>
    </source>
</evidence>
<dbReference type="InterPro" id="IPR013726">
    <property type="entry name" value="Mitofissin"/>
</dbReference>
<dbReference type="EMBL" id="JAIFTL010000106">
    <property type="protein sequence ID" value="KAG9323339.1"/>
    <property type="molecule type" value="Genomic_DNA"/>
</dbReference>
<organism evidence="1 2">
    <name type="scientific">Mortierella alpina</name>
    <name type="common">Oleaginous fungus</name>
    <name type="synonym">Mortierella renispora</name>
    <dbReference type="NCBI Taxonomy" id="64518"/>
    <lineage>
        <taxon>Eukaryota</taxon>
        <taxon>Fungi</taxon>
        <taxon>Fungi incertae sedis</taxon>
        <taxon>Mucoromycota</taxon>
        <taxon>Mortierellomycotina</taxon>
        <taxon>Mortierellomycetes</taxon>
        <taxon>Mortierellales</taxon>
        <taxon>Mortierellaceae</taxon>
        <taxon>Mortierella</taxon>
    </lineage>
</organism>
<comment type="caution">
    <text evidence="1">The sequence shown here is derived from an EMBL/GenBank/DDBJ whole genome shotgun (WGS) entry which is preliminary data.</text>
</comment>
<dbReference type="PANTHER" id="PTHR28075">
    <property type="entry name" value="CHROMOSOME 16, WHOLE GENOME SHOTGUN SEQUENCE"/>
    <property type="match status" value="1"/>
</dbReference>
<name>A0A9P8A6M4_MORAP</name>
<dbReference type="PANTHER" id="PTHR28075:SF1">
    <property type="entry name" value="DUF1748-DOMAIN-CONTAINING PROTEIN"/>
    <property type="match status" value="1"/>
</dbReference>
<gene>
    <name evidence="1" type="ORF">KVV02_004547</name>
</gene>